<keyword evidence="1" id="KW-0812">Transmembrane</keyword>
<feature type="transmembrane region" description="Helical" evidence="1">
    <location>
        <begin position="36"/>
        <end position="54"/>
    </location>
</feature>
<dbReference type="EMBL" id="JACHHG010000007">
    <property type="protein sequence ID" value="MBB6098687.1"/>
    <property type="molecule type" value="Genomic_DNA"/>
</dbReference>
<feature type="transmembrane region" description="Helical" evidence="1">
    <location>
        <begin position="96"/>
        <end position="116"/>
    </location>
</feature>
<comment type="caution">
    <text evidence="2">The sequence shown here is derived from an EMBL/GenBank/DDBJ whole genome shotgun (WGS) entry which is preliminary data.</text>
</comment>
<dbReference type="AlphaFoldDB" id="A0A841HZ61"/>
<gene>
    <name evidence="2" type="ORF">HNR42_002122</name>
</gene>
<reference evidence="2 3" key="1">
    <citation type="submission" date="2020-08" db="EMBL/GenBank/DDBJ databases">
        <title>Genomic Encyclopedia of Type Strains, Phase IV (KMG-IV): sequencing the most valuable type-strain genomes for metagenomic binning, comparative biology and taxonomic classification.</title>
        <authorList>
            <person name="Goeker M."/>
        </authorList>
    </citation>
    <scope>NUCLEOTIDE SEQUENCE [LARGE SCALE GENOMIC DNA]</scope>
    <source>
        <strain evidence="2 3">DSM 21458</strain>
    </source>
</reference>
<protein>
    <submittedName>
        <fullName evidence="2">Putative membrane protein</fullName>
    </submittedName>
</protein>
<evidence type="ECO:0000256" key="1">
    <source>
        <dbReference type="SAM" id="Phobius"/>
    </source>
</evidence>
<evidence type="ECO:0000313" key="3">
    <source>
        <dbReference type="Proteomes" id="UP000569951"/>
    </source>
</evidence>
<accession>A0A841HZ61</accession>
<keyword evidence="1" id="KW-1133">Transmembrane helix</keyword>
<feature type="transmembrane region" description="Helical" evidence="1">
    <location>
        <begin position="128"/>
        <end position="148"/>
    </location>
</feature>
<sequence>MHLVLLLLHVGGAVAALVAAASALRAQPGSLTHRRAGRVYVISWVILTVAGFILGAADPDISSFEVLNALGMACVVIAMTAIWFKRRLGRAWLKTHYGWMLNSTAFLVIATLNQVLPRVGLSYPDWVFWLMVAAPFFVLPGVIARYDARYSPPKRSRARG</sequence>
<dbReference type="Proteomes" id="UP000569951">
    <property type="component" value="Unassembled WGS sequence"/>
</dbReference>
<proteinExistence type="predicted"/>
<feature type="transmembrane region" description="Helical" evidence="1">
    <location>
        <begin position="66"/>
        <end position="84"/>
    </location>
</feature>
<evidence type="ECO:0000313" key="2">
    <source>
        <dbReference type="EMBL" id="MBB6098687.1"/>
    </source>
</evidence>
<organism evidence="2 3">
    <name type="scientific">Deinobacterium chartae</name>
    <dbReference type="NCBI Taxonomy" id="521158"/>
    <lineage>
        <taxon>Bacteria</taxon>
        <taxon>Thermotogati</taxon>
        <taxon>Deinococcota</taxon>
        <taxon>Deinococci</taxon>
        <taxon>Deinococcales</taxon>
        <taxon>Deinococcaceae</taxon>
        <taxon>Deinobacterium</taxon>
    </lineage>
</organism>
<name>A0A841HZ61_9DEIO</name>
<keyword evidence="3" id="KW-1185">Reference proteome</keyword>
<dbReference type="RefSeq" id="WP_183987358.1">
    <property type="nucleotide sequence ID" value="NZ_JACHHG010000007.1"/>
</dbReference>
<keyword evidence="1" id="KW-0472">Membrane</keyword>
<feature type="transmembrane region" description="Helical" evidence="1">
    <location>
        <begin position="6"/>
        <end position="24"/>
    </location>
</feature>